<name>A0ACC5VXZ5_9GAMM</name>
<keyword evidence="2" id="KW-1185">Reference proteome</keyword>
<gene>
    <name evidence="1" type="ORF">HW452_16585</name>
</gene>
<proteinExistence type="predicted"/>
<dbReference type="Proteomes" id="UP001319846">
    <property type="component" value="Unassembled WGS sequence"/>
</dbReference>
<dbReference type="EMBL" id="JABYQT010000017">
    <property type="protein sequence ID" value="MBZ5489138.1"/>
    <property type="molecule type" value="Genomic_DNA"/>
</dbReference>
<evidence type="ECO:0000313" key="1">
    <source>
        <dbReference type="EMBL" id="MBZ5489138.1"/>
    </source>
</evidence>
<evidence type="ECO:0000313" key="2">
    <source>
        <dbReference type="Proteomes" id="UP001319846"/>
    </source>
</evidence>
<accession>A0ACC5VXZ5</accession>
<protein>
    <submittedName>
        <fullName evidence="1">Uncharacterized protein</fullName>
    </submittedName>
</protein>
<sequence length="197" mass="21794">MQIFPFSDAVVDLLARPTVQMAYAVELDFRDGWVRAHTGFGPLVINGQTYEGVGSFGNVTPVREGLNSSSALSATLTLSGLDPSIIASALADRCRGRFGRLMIVAYDDNSDYAADVMISGFMDAPTMSYAGSEGENAISVTLTDRFVDWERVGTERWTDENQQSRHDGDRFFFAVGQMSDWPIYWGAKRDAPTFTYR</sequence>
<organism evidence="1 2">
    <name type="scientific">Vreelandella aquamarina</name>
    <dbReference type="NCBI Taxonomy" id="77097"/>
    <lineage>
        <taxon>Bacteria</taxon>
        <taxon>Pseudomonadati</taxon>
        <taxon>Pseudomonadota</taxon>
        <taxon>Gammaproteobacteria</taxon>
        <taxon>Oceanospirillales</taxon>
        <taxon>Halomonadaceae</taxon>
        <taxon>Vreelandella</taxon>
    </lineage>
</organism>
<reference evidence="1" key="1">
    <citation type="submission" date="2020-06" db="EMBL/GenBank/DDBJ databases">
        <title>Whole Genome Sequence of Halomonas aquamarina MB598.</title>
        <authorList>
            <person name="Pervaiz M."/>
            <person name="Fariq A."/>
            <person name="Yasmin A."/>
            <person name="Welch M."/>
        </authorList>
    </citation>
    <scope>NUCLEOTIDE SEQUENCE</scope>
    <source>
        <strain evidence="1">MB598</strain>
    </source>
</reference>
<comment type="caution">
    <text evidence="1">The sequence shown here is derived from an EMBL/GenBank/DDBJ whole genome shotgun (WGS) entry which is preliminary data.</text>
</comment>